<proteinExistence type="inferred from homology"/>
<evidence type="ECO:0000313" key="3">
    <source>
        <dbReference type="EMBL" id="MBY0759143.1"/>
    </source>
</evidence>
<comment type="caution">
    <text evidence="3">The sequence shown here is derived from an EMBL/GenBank/DDBJ whole genome shotgun (WGS) entry which is preliminary data.</text>
</comment>
<evidence type="ECO:0000259" key="2">
    <source>
        <dbReference type="Pfam" id="PF01613"/>
    </source>
</evidence>
<dbReference type="Gene3D" id="2.30.110.10">
    <property type="entry name" value="Electron Transport, Fmn-binding Protein, Chain A"/>
    <property type="match status" value="1"/>
</dbReference>
<evidence type="ECO:0000256" key="1">
    <source>
        <dbReference type="ARBA" id="ARBA00038054"/>
    </source>
</evidence>
<dbReference type="InterPro" id="IPR002563">
    <property type="entry name" value="Flavin_Rdtase-like_dom"/>
</dbReference>
<feature type="domain" description="Flavin reductase like" evidence="2">
    <location>
        <begin position="23"/>
        <end position="166"/>
    </location>
</feature>
<accession>A0ABS7L7S2</accession>
<dbReference type="RefSeq" id="WP_087201981.1">
    <property type="nucleotide sequence ID" value="NZ_CP173660.1"/>
</dbReference>
<dbReference type="Proteomes" id="UP000779049">
    <property type="component" value="Unassembled WGS sequence"/>
</dbReference>
<dbReference type="SUPFAM" id="SSF50475">
    <property type="entry name" value="FMN-binding split barrel"/>
    <property type="match status" value="1"/>
</dbReference>
<gene>
    <name evidence="3" type="ORF">FLB61_08595</name>
</gene>
<dbReference type="Pfam" id="PF01613">
    <property type="entry name" value="Flavin_Reduct"/>
    <property type="match status" value="1"/>
</dbReference>
<dbReference type="InterPro" id="IPR052174">
    <property type="entry name" value="Flavoredoxin"/>
</dbReference>
<sequence length="169" mass="19422">MSFKEIKPEEWDKNPFEAIGKDWMLVTAGTEEHLNTMTASWGGVGVIWGKPSATAYVRQTRYTKEFIDNSEFFTLSFFDKSHRDALNLCGTVSGRDRDKIKEAGLTPMAVDKTAAFEEADVILVCRKQYHQYMNPEGFDVKENNAKWYADRDYHTMYIGSIEKILLKEA</sequence>
<dbReference type="InterPro" id="IPR012349">
    <property type="entry name" value="Split_barrel_FMN-bd"/>
</dbReference>
<name>A0ABS7L7S2_9FIRM</name>
<keyword evidence="4" id="KW-1185">Reference proteome</keyword>
<dbReference type="PANTHER" id="PTHR43567">
    <property type="entry name" value="FLAVOREDOXIN-RELATED-RELATED"/>
    <property type="match status" value="1"/>
</dbReference>
<evidence type="ECO:0000313" key="4">
    <source>
        <dbReference type="Proteomes" id="UP000779049"/>
    </source>
</evidence>
<comment type="similarity">
    <text evidence="1">Belongs to the flavoredoxin family.</text>
</comment>
<reference evidence="3 4" key="1">
    <citation type="journal article" date="2020" name="New Microbes New Infect">
        <title>Sellimonas caecigallum sp. nov., description and genome sequence of a new member of the Sellimonas genus isolated from the cecum of feral chicken.</title>
        <authorList>
            <person name="Wongkuna S."/>
            <person name="Ghimire S."/>
            <person name="Antony L."/>
            <person name="Chankhamhaengdecha S."/>
            <person name="Janvilisri T."/>
            <person name="Scaria J."/>
        </authorList>
    </citation>
    <scope>NUCLEOTIDE SEQUENCE [LARGE SCALE GENOMIC DNA]</scope>
    <source>
        <strain evidence="3 4">SW451</strain>
    </source>
</reference>
<organism evidence="3 4">
    <name type="scientific">Sellimonas caecigallum</name>
    <dbReference type="NCBI Taxonomy" id="2592333"/>
    <lineage>
        <taxon>Bacteria</taxon>
        <taxon>Bacillati</taxon>
        <taxon>Bacillota</taxon>
        <taxon>Clostridia</taxon>
        <taxon>Lachnospirales</taxon>
        <taxon>Lachnospiraceae</taxon>
        <taxon>Sellimonas</taxon>
    </lineage>
</organism>
<dbReference type="EMBL" id="VIRV01000011">
    <property type="protein sequence ID" value="MBY0759143.1"/>
    <property type="molecule type" value="Genomic_DNA"/>
</dbReference>
<dbReference type="PANTHER" id="PTHR43567:SF5">
    <property type="entry name" value="HYPOTHETICAL CYTOSOLIC PROTEIN"/>
    <property type="match status" value="1"/>
</dbReference>
<protein>
    <submittedName>
        <fullName evidence="3">Flavin reductase family protein</fullName>
    </submittedName>
</protein>